<dbReference type="Gene3D" id="3.40.50.720">
    <property type="entry name" value="NAD(P)-binding Rossmann-like Domain"/>
    <property type="match status" value="1"/>
</dbReference>
<evidence type="ECO:0000256" key="2">
    <source>
        <dbReference type="ARBA" id="ARBA00022833"/>
    </source>
</evidence>
<evidence type="ECO:0008006" key="9">
    <source>
        <dbReference type="Google" id="ProtNLM"/>
    </source>
</evidence>
<dbReference type="Gene3D" id="3.90.180.10">
    <property type="entry name" value="Medium-chain alcohol dehydrogenases, catalytic domain"/>
    <property type="match status" value="1"/>
</dbReference>
<keyword evidence="2 4" id="KW-0862">Zinc</keyword>
<dbReference type="Pfam" id="PF00107">
    <property type="entry name" value="ADH_zinc_N"/>
    <property type="match status" value="1"/>
</dbReference>
<evidence type="ECO:0000259" key="6">
    <source>
        <dbReference type="Pfam" id="PF08240"/>
    </source>
</evidence>
<dbReference type="InterPro" id="IPR050129">
    <property type="entry name" value="Zn_alcohol_dh"/>
</dbReference>
<dbReference type="InterPro" id="IPR011032">
    <property type="entry name" value="GroES-like_sf"/>
</dbReference>
<dbReference type="PROSITE" id="PS00059">
    <property type="entry name" value="ADH_ZINC"/>
    <property type="match status" value="1"/>
</dbReference>
<dbReference type="EMBL" id="CAWYQH010000108">
    <property type="protein sequence ID" value="CAK8689605.1"/>
    <property type="molecule type" value="Genomic_DNA"/>
</dbReference>
<reference evidence="7 8" key="1">
    <citation type="submission" date="2024-02" db="EMBL/GenBank/DDBJ databases">
        <authorList>
            <person name="Daric V."/>
            <person name="Darras S."/>
        </authorList>
    </citation>
    <scope>NUCLEOTIDE SEQUENCE [LARGE SCALE GENOMIC DNA]</scope>
</reference>
<feature type="domain" description="Alcohol dehydrogenase-like N-terminal" evidence="6">
    <location>
        <begin position="27"/>
        <end position="140"/>
    </location>
</feature>
<comment type="similarity">
    <text evidence="4">Belongs to the zinc-containing alcohol dehydrogenase family.</text>
</comment>
<dbReference type="PANTHER" id="PTHR43401">
    <property type="entry name" value="L-THREONINE 3-DEHYDROGENASE"/>
    <property type="match status" value="1"/>
</dbReference>
<accession>A0ABP0GDC8</accession>
<dbReference type="Proteomes" id="UP001642483">
    <property type="component" value="Unassembled WGS sequence"/>
</dbReference>
<proteinExistence type="inferred from homology"/>
<dbReference type="InterPro" id="IPR013154">
    <property type="entry name" value="ADH-like_N"/>
</dbReference>
<evidence type="ECO:0000313" key="8">
    <source>
        <dbReference type="Proteomes" id="UP001642483"/>
    </source>
</evidence>
<dbReference type="SUPFAM" id="SSF51735">
    <property type="entry name" value="NAD(P)-binding Rossmann-fold domains"/>
    <property type="match status" value="1"/>
</dbReference>
<evidence type="ECO:0000313" key="7">
    <source>
        <dbReference type="EMBL" id="CAK8689605.1"/>
    </source>
</evidence>
<name>A0ABP0GDC8_CLALP</name>
<dbReference type="InterPro" id="IPR036291">
    <property type="entry name" value="NAD(P)-bd_dom_sf"/>
</dbReference>
<evidence type="ECO:0000256" key="4">
    <source>
        <dbReference type="RuleBase" id="RU361277"/>
    </source>
</evidence>
<comment type="cofactor">
    <cofactor evidence="4">
        <name>Zn(2+)</name>
        <dbReference type="ChEBI" id="CHEBI:29105"/>
    </cofactor>
</comment>
<organism evidence="7 8">
    <name type="scientific">Clavelina lepadiformis</name>
    <name type="common">Light-bulb sea squirt</name>
    <name type="synonym">Ascidia lepadiformis</name>
    <dbReference type="NCBI Taxonomy" id="159417"/>
    <lineage>
        <taxon>Eukaryota</taxon>
        <taxon>Metazoa</taxon>
        <taxon>Chordata</taxon>
        <taxon>Tunicata</taxon>
        <taxon>Ascidiacea</taxon>
        <taxon>Aplousobranchia</taxon>
        <taxon>Clavelinidae</taxon>
        <taxon>Clavelina</taxon>
    </lineage>
</organism>
<evidence type="ECO:0000256" key="1">
    <source>
        <dbReference type="ARBA" id="ARBA00022723"/>
    </source>
</evidence>
<comment type="caution">
    <text evidence="7">The sequence shown here is derived from an EMBL/GenBank/DDBJ whole genome shotgun (WGS) entry which is preliminary data.</text>
</comment>
<gene>
    <name evidence="7" type="ORF">CVLEPA_LOCUS21583</name>
</gene>
<evidence type="ECO:0000259" key="5">
    <source>
        <dbReference type="Pfam" id="PF00107"/>
    </source>
</evidence>
<sequence>MEALWWHGKVKELTFNEKQKLPEPYDPEDVKIKVAYSGICGSDFHYMKGEMGKFAAKDDGVILGHEFSGTVVGVGEKAAKRFKIGDRVCVDPNMCCKECSWWKKGCPHFCTTMKSVGVKADGGWAQYSVVAENKVHKLPDVVSLKQGALAEPYSCVLRGWKHIEPLPPKDCKILVQGGGIIGILFCTVLHHNGYSNVTISEPSEERRKLCSNSGFGFDVVHPQEILLKMAANDMDQHGFELIIDCTGNASAVEKAFDLACRGGKICVFGCCPAGKKISIEPFQIYWKELKIVGSFINPFCFVDTIPLLENLANKGYLSYEKLGIKEFPLADYKEAIDSLKSGNATKAVFKLNE</sequence>
<dbReference type="PANTHER" id="PTHR43401:SF2">
    <property type="entry name" value="L-THREONINE 3-DEHYDROGENASE"/>
    <property type="match status" value="1"/>
</dbReference>
<protein>
    <recommendedName>
        <fullName evidence="9">Enoyl reductase (ER) domain-containing protein</fullName>
    </recommendedName>
</protein>
<feature type="domain" description="Alcohol dehydrogenase-like C-terminal" evidence="5">
    <location>
        <begin position="181"/>
        <end position="298"/>
    </location>
</feature>
<dbReference type="SUPFAM" id="SSF50129">
    <property type="entry name" value="GroES-like"/>
    <property type="match status" value="1"/>
</dbReference>
<keyword evidence="8" id="KW-1185">Reference proteome</keyword>
<dbReference type="InterPro" id="IPR013149">
    <property type="entry name" value="ADH-like_C"/>
</dbReference>
<keyword evidence="3" id="KW-0560">Oxidoreductase</keyword>
<dbReference type="Pfam" id="PF08240">
    <property type="entry name" value="ADH_N"/>
    <property type="match status" value="1"/>
</dbReference>
<dbReference type="InterPro" id="IPR002328">
    <property type="entry name" value="ADH_Zn_CS"/>
</dbReference>
<keyword evidence="1 4" id="KW-0479">Metal-binding</keyword>
<evidence type="ECO:0000256" key="3">
    <source>
        <dbReference type="ARBA" id="ARBA00023002"/>
    </source>
</evidence>